<keyword evidence="4" id="KW-1185">Reference proteome</keyword>
<evidence type="ECO:0000259" key="1">
    <source>
        <dbReference type="Pfam" id="PF06616"/>
    </source>
</evidence>
<gene>
    <name evidence="3" type="primary">aplIR</name>
    <name evidence="3" type="ORF">Hgul01_00062</name>
</gene>
<reference evidence="3 4" key="1">
    <citation type="submission" date="2024-02" db="EMBL/GenBank/DDBJ databases">
        <title>Herpetosiphon gulosus NBRC 112829.</title>
        <authorList>
            <person name="Ichikawa N."/>
            <person name="Katano-Makiyama Y."/>
            <person name="Hidaka K."/>
        </authorList>
    </citation>
    <scope>NUCLEOTIDE SEQUENCE [LARGE SCALE GENOMIC DNA]</scope>
    <source>
        <strain evidence="3 4">NBRC 112829</strain>
    </source>
</reference>
<dbReference type="InterPro" id="IPR009528">
    <property type="entry name" value="Restrct_endonuc_II_BsuBI_C"/>
</dbReference>
<dbReference type="Proteomes" id="UP001428290">
    <property type="component" value="Unassembled WGS sequence"/>
</dbReference>
<sequence length="317" mass="36626">MNIEQLIQQKCQEAQQILGLLDFPVAQQNERSALTLLALLDLKPTQAWHEVSNPVIGITPIMDWCRQHYAKIYAPNTRETFRRQTMHQFIEAGIVIANPDQPDRAINSPKWCYQITPEALSLFQVFKNEQWLYQLAHFQKIRQSLQKTYAQLREIQRIPVTLSQELIIDLSAGEHSQLIKAIIEDFGSRYVPNGKLLYVGDTGQKWGYVDQAEFDRLGIQLDLQGKMPDVILYTPTQNWLFLVEAVTSHGPVDGKRYQELTQRFQRANLGLIFVTAFATRREMARFVADIAWESEVWIAEAPDHLIHFNGSRFLGPY</sequence>
<protein>
    <submittedName>
        <fullName evidence="3">Type-2 restriction enzyme AplI</fullName>
    </submittedName>
</protein>
<dbReference type="InterPro" id="IPR041454">
    <property type="entry name" value="BsuBI/PstI_N"/>
</dbReference>
<dbReference type="Gene3D" id="1.10.10.1820">
    <property type="entry name" value="BsuBI/PstI restriction endonuclease-like"/>
    <property type="match status" value="1"/>
</dbReference>
<name>A0ABP9WT70_9CHLR</name>
<accession>A0ABP9WT70</accession>
<dbReference type="Gene3D" id="3.40.1350.80">
    <property type="match status" value="1"/>
</dbReference>
<feature type="domain" description="BsuBI/PstI restriction endonuclease HTH" evidence="2">
    <location>
        <begin position="9"/>
        <end position="145"/>
    </location>
</feature>
<dbReference type="RefSeq" id="WP_345719944.1">
    <property type="nucleotide sequence ID" value="NZ_BAABRU010000001.1"/>
</dbReference>
<feature type="domain" description="BsuBI/PstI restriction endonuclease" evidence="1">
    <location>
        <begin position="158"/>
        <end position="310"/>
    </location>
</feature>
<evidence type="ECO:0000313" key="3">
    <source>
        <dbReference type="EMBL" id="GAA5526290.1"/>
    </source>
</evidence>
<comment type="caution">
    <text evidence="3">The sequence shown here is derived from an EMBL/GenBank/DDBJ whole genome shotgun (WGS) entry which is preliminary data.</text>
</comment>
<proteinExistence type="predicted"/>
<organism evidence="3 4">
    <name type="scientific">Herpetosiphon gulosus</name>
    <dbReference type="NCBI Taxonomy" id="1973496"/>
    <lineage>
        <taxon>Bacteria</taxon>
        <taxon>Bacillati</taxon>
        <taxon>Chloroflexota</taxon>
        <taxon>Chloroflexia</taxon>
        <taxon>Herpetosiphonales</taxon>
        <taxon>Herpetosiphonaceae</taxon>
        <taxon>Herpetosiphon</taxon>
    </lineage>
</organism>
<dbReference type="InterPro" id="IPR041962">
    <property type="entry name" value="BsuBI/PstI_N_sf"/>
</dbReference>
<dbReference type="Pfam" id="PF06616">
    <property type="entry name" value="BsuBI_PstI_RE"/>
    <property type="match status" value="1"/>
</dbReference>
<dbReference type="Pfam" id="PF17728">
    <property type="entry name" value="BsuBI_PstI_RE_N"/>
    <property type="match status" value="1"/>
</dbReference>
<dbReference type="EMBL" id="BAABRU010000001">
    <property type="protein sequence ID" value="GAA5526290.1"/>
    <property type="molecule type" value="Genomic_DNA"/>
</dbReference>
<dbReference type="InterPro" id="IPR041963">
    <property type="entry name" value="BsuBI/PstI_C_sf"/>
</dbReference>
<evidence type="ECO:0000259" key="2">
    <source>
        <dbReference type="Pfam" id="PF17728"/>
    </source>
</evidence>
<evidence type="ECO:0000313" key="4">
    <source>
        <dbReference type="Proteomes" id="UP001428290"/>
    </source>
</evidence>